<dbReference type="HOGENOM" id="CLU_058155_0_0_9"/>
<sequence length="371" mass="43349">MAMSEEELRERESWTTIQKENYTIQTILKACIMHKWNISVSFSGGKDSQVLLDMTAWMWKKSEEEHGKKPLNVVFSNTSNEFAKMELFVKEYCDLMERKHDIKIRLYVVRGEKTYYEVVKDIGYPVVSKTTCRKVRDIRKWIKKEKIKWEDISDKLDNGIESANLLRKLGASNTVVLYLTGIRKDNTEGATQSRLPKKWRPLIIADFEVSEECCTILKKIPQKRIQNDIGSIAIIGEMAEESQNRRSKYKKTGCFVTSGKKIMVKPMGFWLEKNVLEYIKKYDLPTFFVYGKLVEENGELRFTGEQRTGCKLCLFGIQFDTERLKRLKQIEPQTYKFAVKPVEEGGLGYRKVIEYINKKCGCNVWIDEEEP</sequence>
<dbReference type="GeneID" id="62694556"/>
<dbReference type="InterPro" id="IPR014729">
    <property type="entry name" value="Rossmann-like_a/b/a_fold"/>
</dbReference>
<dbReference type="AlphaFoldDB" id="B0NA38"/>
<dbReference type="eggNOG" id="COG0175">
    <property type="taxonomic scope" value="Bacteria"/>
</dbReference>
<dbReference type="InterPro" id="IPR050128">
    <property type="entry name" value="Sulfate_adenylyltrnsfr_sub2"/>
</dbReference>
<keyword evidence="2" id="KW-1185">Reference proteome</keyword>
<name>B0NA38_CLOS5</name>
<dbReference type="InterPro" id="IPR002500">
    <property type="entry name" value="PAPS_reduct_dom"/>
</dbReference>
<evidence type="ECO:0000313" key="1">
    <source>
        <dbReference type="EMBL" id="QBF72972.1"/>
    </source>
</evidence>
<dbReference type="STRING" id="411468.CLOSCI_00305"/>
<dbReference type="Proteomes" id="UP000289664">
    <property type="component" value="Chromosome"/>
</dbReference>
<organism evidence="1 2">
    <name type="scientific">Clostridium scindens (strain ATCC 35704 / DSM 5676 / VPI 13733 / 19)</name>
    <dbReference type="NCBI Taxonomy" id="411468"/>
    <lineage>
        <taxon>Bacteria</taxon>
        <taxon>Bacillati</taxon>
        <taxon>Bacillota</taxon>
        <taxon>Clostridia</taxon>
        <taxon>Lachnospirales</taxon>
        <taxon>Lachnospiraceae</taxon>
    </lineage>
</organism>
<gene>
    <name evidence="1" type="ORF">HDCHBGLK_00318</name>
</gene>
<dbReference type="RefSeq" id="WP_004605860.1">
    <property type="nucleotide sequence ID" value="NZ_CP036170.1"/>
</dbReference>
<dbReference type="PANTHER" id="PTHR43196">
    <property type="entry name" value="SULFATE ADENYLYLTRANSFERASE SUBUNIT 2"/>
    <property type="match status" value="1"/>
</dbReference>
<reference evidence="1 2" key="1">
    <citation type="journal article" date="2019" name="Appl. Environ. Microbiol.">
        <title>Clostridium scindens ATCC 35704: integration of nutritional requirements, the complete genome sequence, and global transcriptional responses to bile acids.</title>
        <authorList>
            <person name="Devendran S."/>
            <person name="Shrestha R."/>
            <person name="Alves J.M.P."/>
            <person name="Wolf P.G."/>
            <person name="Ly L."/>
            <person name="Hernandez A.G."/>
            <person name="Mendez-Garcia C."/>
            <person name="Inboden A."/>
            <person name="Wiley J."/>
            <person name="Paul O."/>
            <person name="Allen A."/>
            <person name="Springer E."/>
            <person name="Wright C.L."/>
            <person name="Fields C.J."/>
            <person name="Daniel S.L."/>
            <person name="Ridlon J.M."/>
        </authorList>
    </citation>
    <scope>NUCLEOTIDE SEQUENCE [LARGE SCALE GENOMIC DNA]</scope>
    <source>
        <strain evidence="1 2">ATCC 35704</strain>
    </source>
</reference>
<dbReference type="SUPFAM" id="SSF52402">
    <property type="entry name" value="Adenine nucleotide alpha hydrolases-like"/>
    <property type="match status" value="2"/>
</dbReference>
<dbReference type="OrthoDB" id="9774475at2"/>
<dbReference type="EMBL" id="CP036170">
    <property type="protein sequence ID" value="QBF72972.1"/>
    <property type="molecule type" value="Genomic_DNA"/>
</dbReference>
<dbReference type="PANTHER" id="PTHR43196:SF2">
    <property type="entry name" value="PHOSPHOADENOSINE PHOSPHOSULFATE REDUCTASE"/>
    <property type="match status" value="1"/>
</dbReference>
<dbReference type="Pfam" id="PF01507">
    <property type="entry name" value="PAPS_reduct"/>
    <property type="match status" value="1"/>
</dbReference>
<accession>B0NA38</accession>
<dbReference type="GO" id="GO:0003824">
    <property type="term" value="F:catalytic activity"/>
    <property type="evidence" value="ECO:0007669"/>
    <property type="project" value="InterPro"/>
</dbReference>
<dbReference type="Gene3D" id="3.40.50.620">
    <property type="entry name" value="HUPs"/>
    <property type="match status" value="2"/>
</dbReference>
<dbReference type="KEGG" id="csci:HDCHBGLK_00318"/>
<proteinExistence type="predicted"/>
<protein>
    <submittedName>
        <fullName evidence="1">Uncharacterized protein</fullName>
    </submittedName>
</protein>
<evidence type="ECO:0000313" key="2">
    <source>
        <dbReference type="Proteomes" id="UP000289664"/>
    </source>
</evidence>